<feature type="repeat" description="TPR" evidence="1">
    <location>
        <begin position="338"/>
        <end position="371"/>
    </location>
</feature>
<protein>
    <recommendedName>
        <fullName evidence="4">Tetratricopeptide repeat protein</fullName>
    </recommendedName>
</protein>
<evidence type="ECO:0008006" key="4">
    <source>
        <dbReference type="Google" id="ProtNLM"/>
    </source>
</evidence>
<gene>
    <name evidence="2" type="ORF">ICJ85_14975</name>
</gene>
<proteinExistence type="predicted"/>
<accession>A0A8J6QE42</accession>
<reference evidence="2 3" key="1">
    <citation type="journal article" date="2018" name="J. Microbiol.">
        <title>Aestuariibaculum marinum sp. nov., a marine bacterium isolated from seawater in South Korea.</title>
        <authorList>
            <person name="Choi J."/>
            <person name="Lee D."/>
            <person name="Jang J.H."/>
            <person name="Cha S."/>
            <person name="Seo T."/>
        </authorList>
    </citation>
    <scope>NUCLEOTIDE SEQUENCE [LARGE SCALE GENOMIC DNA]</scope>
    <source>
        <strain evidence="2 3">IP7</strain>
    </source>
</reference>
<evidence type="ECO:0000256" key="1">
    <source>
        <dbReference type="PROSITE-ProRule" id="PRU00339"/>
    </source>
</evidence>
<evidence type="ECO:0000313" key="2">
    <source>
        <dbReference type="EMBL" id="MBD0825321.1"/>
    </source>
</evidence>
<dbReference type="InterPro" id="IPR011990">
    <property type="entry name" value="TPR-like_helical_dom_sf"/>
</dbReference>
<sequence>MNARSSKNIILSMALFLIGLFGFSQQDEECVLNFSLFYESAKSKNFDAAYEPWMLVRNKCPKYSLGIYSKGEDVLEYKIEKAQGVEKVAYINDLVKLWEERLKHFSSKTPKGQYLAKSCQLQYDNKALLNKTDDKLYSCFDQAYKEDKTSFSHPKSLYTYFSLIVDLYDAKKKSDAELFDKYDDITEKVELEVSNYAAKLNALIEKESSGATLTSAEKKNMGIYEDWLGAYETVSKSIDGKLGDRANCENLIPLYTKEFEANKTNELWLKRTAGKMSEKECTGDPLFIKLVNALHELKPSANSAYYLGILKDKEGKPNEAIKYYKEAISLETDNFKKAKLNKTIAQKLKAKGSYGQARNFFRQALKLNPSDTSPNISIAAMYAASANNCGDTAFNKRAVYWLAANEAMKAGAAGKQSVERYMALAPSKQDVFSCGCSGEVIKIDCWISEVVTVPVVGKN</sequence>
<keyword evidence="3" id="KW-1185">Reference proteome</keyword>
<comment type="caution">
    <text evidence="2">The sequence shown here is derived from an EMBL/GenBank/DDBJ whole genome shotgun (WGS) entry which is preliminary data.</text>
</comment>
<keyword evidence="1" id="KW-0802">TPR repeat</keyword>
<dbReference type="AlphaFoldDB" id="A0A8J6QE42"/>
<dbReference type="SMART" id="SM00028">
    <property type="entry name" value="TPR"/>
    <property type="match status" value="2"/>
</dbReference>
<feature type="repeat" description="TPR" evidence="1">
    <location>
        <begin position="301"/>
        <end position="334"/>
    </location>
</feature>
<dbReference type="SUPFAM" id="SSF48452">
    <property type="entry name" value="TPR-like"/>
    <property type="match status" value="1"/>
</dbReference>
<dbReference type="PROSITE" id="PS50005">
    <property type="entry name" value="TPR"/>
    <property type="match status" value="2"/>
</dbReference>
<dbReference type="EMBL" id="JACVXD010000012">
    <property type="protein sequence ID" value="MBD0825321.1"/>
    <property type="molecule type" value="Genomic_DNA"/>
</dbReference>
<dbReference type="InterPro" id="IPR019734">
    <property type="entry name" value="TPR_rpt"/>
</dbReference>
<dbReference type="Proteomes" id="UP000621516">
    <property type="component" value="Unassembled WGS sequence"/>
</dbReference>
<name>A0A8J6QE42_9FLAO</name>
<evidence type="ECO:0000313" key="3">
    <source>
        <dbReference type="Proteomes" id="UP000621516"/>
    </source>
</evidence>
<dbReference type="Gene3D" id="1.25.40.10">
    <property type="entry name" value="Tetratricopeptide repeat domain"/>
    <property type="match status" value="1"/>
</dbReference>
<dbReference type="Pfam" id="PF13181">
    <property type="entry name" value="TPR_8"/>
    <property type="match status" value="2"/>
</dbReference>
<organism evidence="2 3">
    <name type="scientific">Aestuariibaculum marinum</name>
    <dbReference type="NCBI Taxonomy" id="2683592"/>
    <lineage>
        <taxon>Bacteria</taxon>
        <taxon>Pseudomonadati</taxon>
        <taxon>Bacteroidota</taxon>
        <taxon>Flavobacteriia</taxon>
        <taxon>Flavobacteriales</taxon>
        <taxon>Flavobacteriaceae</taxon>
    </lineage>
</organism>